<evidence type="ECO:0000313" key="4">
    <source>
        <dbReference type="EMBL" id="MBC6465720.1"/>
    </source>
</evidence>
<dbReference type="InterPro" id="IPR000551">
    <property type="entry name" value="MerR-type_HTH_dom"/>
</dbReference>
<dbReference type="SMART" id="SM00422">
    <property type="entry name" value="HTH_MERR"/>
    <property type="match status" value="1"/>
</dbReference>
<dbReference type="RefSeq" id="WP_187242727.1">
    <property type="nucleotide sequence ID" value="NZ_BAAAOK010000006.1"/>
</dbReference>
<dbReference type="EMBL" id="JABVEC010000005">
    <property type="protein sequence ID" value="MBC6465720.1"/>
    <property type="molecule type" value="Genomic_DNA"/>
</dbReference>
<dbReference type="Proteomes" id="UP000805614">
    <property type="component" value="Unassembled WGS sequence"/>
</dbReference>
<organism evidence="4 5">
    <name type="scientific">Actinomadura alba</name>
    <dbReference type="NCBI Taxonomy" id="406431"/>
    <lineage>
        <taxon>Bacteria</taxon>
        <taxon>Bacillati</taxon>
        <taxon>Actinomycetota</taxon>
        <taxon>Actinomycetes</taxon>
        <taxon>Streptosporangiales</taxon>
        <taxon>Thermomonosporaceae</taxon>
        <taxon>Actinomadura</taxon>
    </lineage>
</organism>
<gene>
    <name evidence="4" type="ORF">HKK74_09445</name>
</gene>
<dbReference type="PANTHER" id="PTHR30204">
    <property type="entry name" value="REDOX-CYCLING DRUG-SENSING TRANSCRIPTIONAL ACTIVATOR SOXR"/>
    <property type="match status" value="1"/>
</dbReference>
<keyword evidence="5" id="KW-1185">Reference proteome</keyword>
<feature type="region of interest" description="Disordered" evidence="2">
    <location>
        <begin position="129"/>
        <end position="148"/>
    </location>
</feature>
<evidence type="ECO:0000256" key="1">
    <source>
        <dbReference type="ARBA" id="ARBA00023125"/>
    </source>
</evidence>
<evidence type="ECO:0000259" key="3">
    <source>
        <dbReference type="PROSITE" id="PS50937"/>
    </source>
</evidence>
<dbReference type="Gene3D" id="1.10.1660.10">
    <property type="match status" value="1"/>
</dbReference>
<dbReference type="SUPFAM" id="SSF46955">
    <property type="entry name" value="Putative DNA-binding domain"/>
    <property type="match status" value="1"/>
</dbReference>
<dbReference type="PANTHER" id="PTHR30204:SF98">
    <property type="entry name" value="HTH-TYPE TRANSCRIPTIONAL REGULATOR ADHR"/>
    <property type="match status" value="1"/>
</dbReference>
<dbReference type="InterPro" id="IPR009061">
    <property type="entry name" value="DNA-bd_dom_put_sf"/>
</dbReference>
<evidence type="ECO:0000256" key="2">
    <source>
        <dbReference type="SAM" id="MobiDB-lite"/>
    </source>
</evidence>
<feature type="domain" description="HTH merR-type" evidence="3">
    <location>
        <begin position="7"/>
        <end position="77"/>
    </location>
</feature>
<dbReference type="PROSITE" id="PS00552">
    <property type="entry name" value="HTH_MERR_1"/>
    <property type="match status" value="1"/>
</dbReference>
<reference evidence="4 5" key="1">
    <citation type="submission" date="2020-06" db="EMBL/GenBank/DDBJ databases">
        <title>Actinomadura xiongansis sp. nov., isolated from soil of Baiyangdian.</title>
        <authorList>
            <person name="Zhang X."/>
        </authorList>
    </citation>
    <scope>NUCLEOTIDE SEQUENCE [LARGE SCALE GENOMIC DNA]</scope>
    <source>
        <strain evidence="4 5">HBUM206468</strain>
    </source>
</reference>
<dbReference type="Pfam" id="PF13411">
    <property type="entry name" value="MerR_1"/>
    <property type="match status" value="1"/>
</dbReference>
<dbReference type="PROSITE" id="PS50937">
    <property type="entry name" value="HTH_MERR_2"/>
    <property type="match status" value="1"/>
</dbReference>
<comment type="caution">
    <text evidence="4">The sequence shown here is derived from an EMBL/GenBank/DDBJ whole genome shotgun (WGS) entry which is preliminary data.</text>
</comment>
<accession>A0ABR7LLV2</accession>
<evidence type="ECO:0000313" key="5">
    <source>
        <dbReference type="Proteomes" id="UP000805614"/>
    </source>
</evidence>
<dbReference type="CDD" id="cd01109">
    <property type="entry name" value="HTH_YyaN"/>
    <property type="match status" value="1"/>
</dbReference>
<protein>
    <submittedName>
        <fullName evidence="4">MerR family transcriptional regulator</fullName>
    </submittedName>
</protein>
<name>A0ABR7LLV2_9ACTN</name>
<sequence>MAETTPSMSIGQVADRTGLSIHTLRFYEHEGILANPVHRDLGGRRVYSEDDVEWLTLCTVLRASGMPLPAIRQYTELVRQGAGNEEQRLTVLRHHHERVTAQMGRLSKSLDLISYKIRVYEDIVGHGAPGDRCNAPSRPPDADRADPG</sequence>
<dbReference type="InterPro" id="IPR047057">
    <property type="entry name" value="MerR_fam"/>
</dbReference>
<proteinExistence type="predicted"/>
<keyword evidence="1" id="KW-0238">DNA-binding</keyword>